<evidence type="ECO:0000256" key="4">
    <source>
        <dbReference type="ARBA" id="ARBA00022989"/>
    </source>
</evidence>
<evidence type="ECO:0000256" key="1">
    <source>
        <dbReference type="ARBA" id="ARBA00004141"/>
    </source>
</evidence>
<feature type="transmembrane region" description="Helical" evidence="6">
    <location>
        <begin position="132"/>
        <end position="150"/>
    </location>
</feature>
<evidence type="ECO:0000256" key="5">
    <source>
        <dbReference type="ARBA" id="ARBA00023136"/>
    </source>
</evidence>
<reference evidence="8" key="1">
    <citation type="submission" date="2018-04" db="EMBL/GenBank/DDBJ databases">
        <authorList>
            <person name="Cornet L."/>
        </authorList>
    </citation>
    <scope>NUCLEOTIDE SEQUENCE [LARGE SCALE GENOMIC DNA]</scope>
</reference>
<dbReference type="InterPro" id="IPR005226">
    <property type="entry name" value="UPF0014_fam"/>
</dbReference>
<organism evidence="7 8">
    <name type="scientific">Leptolyngbya foveolarum</name>
    <dbReference type="NCBI Taxonomy" id="47253"/>
    <lineage>
        <taxon>Bacteria</taxon>
        <taxon>Bacillati</taxon>
        <taxon>Cyanobacteriota</taxon>
        <taxon>Cyanophyceae</taxon>
        <taxon>Leptolyngbyales</taxon>
        <taxon>Leptolyngbyaceae</taxon>
        <taxon>Leptolyngbya group</taxon>
        <taxon>Leptolyngbya</taxon>
    </lineage>
</organism>
<feature type="transmembrane region" description="Helical" evidence="6">
    <location>
        <begin position="43"/>
        <end position="62"/>
    </location>
</feature>
<feature type="transmembrane region" description="Helical" evidence="6">
    <location>
        <begin position="68"/>
        <end position="87"/>
    </location>
</feature>
<feature type="transmembrane region" description="Helical" evidence="6">
    <location>
        <begin position="12"/>
        <end position="31"/>
    </location>
</feature>
<evidence type="ECO:0000313" key="7">
    <source>
        <dbReference type="EMBL" id="PZO20228.1"/>
    </source>
</evidence>
<dbReference type="EMBL" id="QBMC01000032">
    <property type="protein sequence ID" value="PZO20228.1"/>
    <property type="molecule type" value="Genomic_DNA"/>
</dbReference>
<feature type="transmembrane region" description="Helical" evidence="6">
    <location>
        <begin position="223"/>
        <end position="249"/>
    </location>
</feature>
<evidence type="ECO:0000256" key="2">
    <source>
        <dbReference type="ARBA" id="ARBA00005268"/>
    </source>
</evidence>
<evidence type="ECO:0000256" key="3">
    <source>
        <dbReference type="ARBA" id="ARBA00022692"/>
    </source>
</evidence>
<dbReference type="AlphaFoldDB" id="A0A2W4WLS2"/>
<proteinExistence type="inferred from homology"/>
<dbReference type="Proteomes" id="UP000249354">
    <property type="component" value="Unassembled WGS sequence"/>
</dbReference>
<dbReference type="GO" id="GO:0005886">
    <property type="term" value="C:plasma membrane"/>
    <property type="evidence" value="ECO:0007669"/>
    <property type="project" value="TreeGrafter"/>
</dbReference>
<comment type="similarity">
    <text evidence="2">Belongs to the UPF0014 family.</text>
</comment>
<evidence type="ECO:0000256" key="6">
    <source>
        <dbReference type="SAM" id="Phobius"/>
    </source>
</evidence>
<feature type="transmembrane region" description="Helical" evidence="6">
    <location>
        <begin position="185"/>
        <end position="203"/>
    </location>
</feature>
<reference evidence="7 8" key="2">
    <citation type="submission" date="2018-06" db="EMBL/GenBank/DDBJ databases">
        <title>Metagenomic assembly of (sub)arctic Cyanobacteria and their associated microbiome from non-axenic cultures.</title>
        <authorList>
            <person name="Baurain D."/>
        </authorList>
    </citation>
    <scope>NUCLEOTIDE SEQUENCE [LARGE SCALE GENOMIC DNA]</scope>
    <source>
        <strain evidence="7">ULC129bin1</strain>
    </source>
</reference>
<name>A0A2W4WLS2_9CYAN</name>
<dbReference type="PANTHER" id="PTHR30028:SF0">
    <property type="entry name" value="PROTEIN ALUMINUM SENSITIVE 3"/>
    <property type="match status" value="1"/>
</dbReference>
<dbReference type="PANTHER" id="PTHR30028">
    <property type="entry name" value="UPF0014 INNER MEMBRANE PROTEIN YBBM-RELATED"/>
    <property type="match status" value="1"/>
</dbReference>
<comment type="subcellular location">
    <subcellularLocation>
        <location evidence="1">Membrane</location>
        <topology evidence="1">Multi-pass membrane protein</topology>
    </subcellularLocation>
</comment>
<keyword evidence="3 6" id="KW-0812">Transmembrane</keyword>
<protein>
    <submittedName>
        <fullName evidence="7">Iron export ABC transporter permease subunit FetB</fullName>
    </submittedName>
</protein>
<comment type="caution">
    <text evidence="7">The sequence shown here is derived from an EMBL/GenBank/DDBJ whole genome shotgun (WGS) entry which is preliminary data.</text>
</comment>
<sequence>MADAATNIVPDLVGMLWAIGLMAIAIGLSSWQGLGLSKTWAIATVRALVQLLGVGVFLSIVFNTESPLLILAVLVGMATIAAVVARNQIDREMSQLFKWVLLAIFSSALVTVTYVCVFVIQPDPWYSPQYLIPLTGIVLGNAMTAASIAGERLVSALRNSRTEIETHLSLGATSKQAASTYRKEAIKAGLIPTISAMMVGGLVTLPGTLTGQILGGADPLIAALYQILIMFMLALATLIAALIATYGIMQQFFNPAMQLVDPK</sequence>
<keyword evidence="4 6" id="KW-1133">Transmembrane helix</keyword>
<feature type="transmembrane region" description="Helical" evidence="6">
    <location>
        <begin position="99"/>
        <end position="120"/>
    </location>
</feature>
<dbReference type="Pfam" id="PF03649">
    <property type="entry name" value="UPF0014"/>
    <property type="match status" value="1"/>
</dbReference>
<accession>A0A2W4WLS2</accession>
<evidence type="ECO:0000313" key="8">
    <source>
        <dbReference type="Proteomes" id="UP000249354"/>
    </source>
</evidence>
<gene>
    <name evidence="7" type="ORF">DCF25_06915</name>
</gene>
<keyword evidence="5 6" id="KW-0472">Membrane</keyword>